<dbReference type="SUPFAM" id="SSF51679">
    <property type="entry name" value="Bacterial luciferase-like"/>
    <property type="match status" value="1"/>
</dbReference>
<keyword evidence="1" id="KW-0560">Oxidoreductase</keyword>
<dbReference type="AlphaFoldDB" id="A0A937VY19"/>
<reference evidence="3" key="1">
    <citation type="submission" date="2019-03" db="EMBL/GenBank/DDBJ databases">
        <title>Lake Tanganyika Metagenome-Assembled Genomes (MAGs).</title>
        <authorList>
            <person name="Tran P."/>
        </authorList>
    </citation>
    <scope>NUCLEOTIDE SEQUENCE</scope>
    <source>
        <strain evidence="3">K_DeepCast_65m_m2_066</strain>
    </source>
</reference>
<dbReference type="GO" id="GO:0016705">
    <property type="term" value="F:oxidoreductase activity, acting on paired donors, with incorporation or reduction of molecular oxygen"/>
    <property type="evidence" value="ECO:0007669"/>
    <property type="project" value="InterPro"/>
</dbReference>
<dbReference type="InterPro" id="IPR011251">
    <property type="entry name" value="Luciferase-like_dom"/>
</dbReference>
<dbReference type="EMBL" id="VGLS01000109">
    <property type="protein sequence ID" value="MBM3223203.1"/>
    <property type="molecule type" value="Genomic_DNA"/>
</dbReference>
<dbReference type="Pfam" id="PF00296">
    <property type="entry name" value="Bac_luciferase"/>
    <property type="match status" value="1"/>
</dbReference>
<organism evidence="3 4">
    <name type="scientific">Tectimicrobiota bacterium</name>
    <dbReference type="NCBI Taxonomy" id="2528274"/>
    <lineage>
        <taxon>Bacteria</taxon>
        <taxon>Pseudomonadati</taxon>
        <taxon>Nitrospinota/Tectimicrobiota group</taxon>
        <taxon>Candidatus Tectimicrobiota</taxon>
    </lineage>
</organism>
<dbReference type="PANTHER" id="PTHR43244:SF1">
    <property type="entry name" value="5,10-METHYLENETETRAHYDROMETHANOPTERIN REDUCTASE"/>
    <property type="match status" value="1"/>
</dbReference>
<dbReference type="PANTHER" id="PTHR43244">
    <property type="match status" value="1"/>
</dbReference>
<dbReference type="InterPro" id="IPR050564">
    <property type="entry name" value="F420-G6PD/mer"/>
</dbReference>
<evidence type="ECO:0000259" key="2">
    <source>
        <dbReference type="Pfam" id="PF00296"/>
    </source>
</evidence>
<sequence length="353" mass="38970">MDCGIVTAKVDEIGYIAHAENLGYTHCWVTDSQMIRSNCWAVLALAAQQTRTMRLGTGVNVPGLRLAPVTANGIATINRLAPGRCFISLGTGHTAMRMLGQKPMALKPFREYVRVVRALLQGEDVDYTLNGRTNPIRFQMREHHFIDLEHPIQLYIAAFGPKAQALAGELGDGMVSGLPRGGSVPAMLAHAKQGAAQAGRTLGSAFYLSTMVTLALLQPGESLVSERVIAECGAAVITGLHYLVARHLETGEDPPEYARPMWQGYMAWLNEAPPEVRHQRLHNSHYSFVDPEEARFLTPALMQATCLCGQPEELVEQLQALEQQGLNQIMLYPPLNRQYRVIEDFAERVMARL</sequence>
<dbReference type="Gene3D" id="3.20.20.30">
    <property type="entry name" value="Luciferase-like domain"/>
    <property type="match status" value="1"/>
</dbReference>
<accession>A0A937VY19</accession>
<evidence type="ECO:0000313" key="3">
    <source>
        <dbReference type="EMBL" id="MBM3223203.1"/>
    </source>
</evidence>
<protein>
    <submittedName>
        <fullName evidence="3">LLM class flavin-dependent oxidoreductase</fullName>
    </submittedName>
</protein>
<name>A0A937VY19_UNCTE</name>
<proteinExistence type="predicted"/>
<evidence type="ECO:0000313" key="4">
    <source>
        <dbReference type="Proteomes" id="UP000712673"/>
    </source>
</evidence>
<evidence type="ECO:0000256" key="1">
    <source>
        <dbReference type="ARBA" id="ARBA00023002"/>
    </source>
</evidence>
<feature type="domain" description="Luciferase-like" evidence="2">
    <location>
        <begin position="14"/>
        <end position="327"/>
    </location>
</feature>
<dbReference type="Proteomes" id="UP000712673">
    <property type="component" value="Unassembled WGS sequence"/>
</dbReference>
<dbReference type="InterPro" id="IPR036661">
    <property type="entry name" value="Luciferase-like_sf"/>
</dbReference>
<comment type="caution">
    <text evidence="3">The sequence shown here is derived from an EMBL/GenBank/DDBJ whole genome shotgun (WGS) entry which is preliminary data.</text>
</comment>
<gene>
    <name evidence="3" type="ORF">FJZ47_05275</name>
</gene>